<gene>
    <name evidence="3" type="ORF">BT96DRAFT_936742</name>
</gene>
<keyword evidence="1" id="KW-0812">Transmembrane</keyword>
<dbReference type="Gene3D" id="6.10.110.10">
    <property type="match status" value="1"/>
</dbReference>
<dbReference type="OrthoDB" id="3068660at2759"/>
<keyword evidence="4" id="KW-1185">Reference proteome</keyword>
<protein>
    <submittedName>
        <fullName evidence="3">Uncharacterized protein</fullName>
    </submittedName>
</protein>
<evidence type="ECO:0000256" key="2">
    <source>
        <dbReference type="SAM" id="SignalP"/>
    </source>
</evidence>
<feature type="transmembrane region" description="Helical" evidence="1">
    <location>
        <begin position="272"/>
        <end position="290"/>
    </location>
</feature>
<proteinExistence type="predicted"/>
<keyword evidence="1" id="KW-0472">Membrane</keyword>
<keyword evidence="2" id="KW-0732">Signal</keyword>
<feature type="transmembrane region" description="Helical" evidence="1">
    <location>
        <begin position="297"/>
        <end position="322"/>
    </location>
</feature>
<accession>A0A6A4I1E4</accession>
<reference evidence="3" key="1">
    <citation type="journal article" date="2019" name="Environ. Microbiol.">
        <title>Fungal ecological strategies reflected in gene transcription - a case study of two litter decomposers.</title>
        <authorList>
            <person name="Barbi F."/>
            <person name="Kohler A."/>
            <person name="Barry K."/>
            <person name="Baskaran P."/>
            <person name="Daum C."/>
            <person name="Fauchery L."/>
            <person name="Ihrmark K."/>
            <person name="Kuo A."/>
            <person name="LaButti K."/>
            <person name="Lipzen A."/>
            <person name="Morin E."/>
            <person name="Grigoriev I.V."/>
            <person name="Henrissat B."/>
            <person name="Lindahl B."/>
            <person name="Martin F."/>
        </authorList>
    </citation>
    <scope>NUCLEOTIDE SEQUENCE</scope>
    <source>
        <strain evidence="3">JB14</strain>
    </source>
</reference>
<name>A0A6A4I1E4_9AGAR</name>
<organism evidence="3 4">
    <name type="scientific">Gymnopus androsaceus JB14</name>
    <dbReference type="NCBI Taxonomy" id="1447944"/>
    <lineage>
        <taxon>Eukaryota</taxon>
        <taxon>Fungi</taxon>
        <taxon>Dikarya</taxon>
        <taxon>Basidiomycota</taxon>
        <taxon>Agaricomycotina</taxon>
        <taxon>Agaricomycetes</taxon>
        <taxon>Agaricomycetidae</taxon>
        <taxon>Agaricales</taxon>
        <taxon>Marasmiineae</taxon>
        <taxon>Omphalotaceae</taxon>
        <taxon>Gymnopus</taxon>
    </lineage>
</organism>
<dbReference type="InterPro" id="IPR038213">
    <property type="entry name" value="IFI6/IFI27-like_sf"/>
</dbReference>
<evidence type="ECO:0000313" key="4">
    <source>
        <dbReference type="Proteomes" id="UP000799118"/>
    </source>
</evidence>
<evidence type="ECO:0000256" key="1">
    <source>
        <dbReference type="SAM" id="Phobius"/>
    </source>
</evidence>
<sequence>MFPLMRLILAVLAFLSLIDSIRGKPLRFEDNREAWFTSMEQNFVDLRVLPAWQTTYAIQEGLELSPELQTAMSDRFDQYARLIAQIAPKDAFRVDLEAALGWPWEEFKRDISRVSDAAKQIDGFSAYETAGNSAYGVQDQSNSPEHRGIHFPHIQLPHIELPPLKGILRGMREVLEQPHIELPPLEEILRTIREAVEQPIELPPLEEILRGIRKALEQAKTQLDLVIQDKFSQAEEFLKNIEHFVSIQIQLLPEGVRNAIQEFNTFRHEHPYIIAAASVALVIVSTEVILPWMFLRVLGLFGFGELGPVAGSWAAAIQSVWYGGRTSGIFSILQSIAMTAKLFWPAKVFLDLVAIGTGTVIVWSSELVKETVDTWYSDMVIPDLNLVVQNDAVAGVMLNDFMRDLGRRCGEAGIPEVQWLDVAIQAITKAVQEMAEVSGVRWKRPSLFACTEEGH</sequence>
<dbReference type="AlphaFoldDB" id="A0A6A4I1E4"/>
<feature type="chain" id="PRO_5025674284" evidence="2">
    <location>
        <begin position="24"/>
        <end position="455"/>
    </location>
</feature>
<feature type="signal peptide" evidence="2">
    <location>
        <begin position="1"/>
        <end position="23"/>
    </location>
</feature>
<dbReference type="Proteomes" id="UP000799118">
    <property type="component" value="Unassembled WGS sequence"/>
</dbReference>
<feature type="transmembrane region" description="Helical" evidence="1">
    <location>
        <begin position="342"/>
        <end position="363"/>
    </location>
</feature>
<keyword evidence="1" id="KW-1133">Transmembrane helix</keyword>
<evidence type="ECO:0000313" key="3">
    <source>
        <dbReference type="EMBL" id="KAE9403027.1"/>
    </source>
</evidence>
<dbReference type="EMBL" id="ML769429">
    <property type="protein sequence ID" value="KAE9403027.1"/>
    <property type="molecule type" value="Genomic_DNA"/>
</dbReference>